<dbReference type="GO" id="GO:0031625">
    <property type="term" value="F:ubiquitin protein ligase binding"/>
    <property type="evidence" value="ECO:0007669"/>
    <property type="project" value="InterPro"/>
</dbReference>
<evidence type="ECO:0000256" key="3">
    <source>
        <dbReference type="ARBA" id="ARBA00022843"/>
    </source>
</evidence>
<evidence type="ECO:0000313" key="8">
    <source>
        <dbReference type="Proteomes" id="UP000664859"/>
    </source>
</evidence>
<keyword evidence="2" id="KW-1017">Isopeptide bond</keyword>
<dbReference type="FunFam" id="1.20.1310.10:FF:000001">
    <property type="entry name" value="Cullin 3"/>
    <property type="match status" value="1"/>
</dbReference>
<accession>A0A835YLK2</accession>
<evidence type="ECO:0000256" key="1">
    <source>
        <dbReference type="ARBA" id="ARBA00006019"/>
    </source>
</evidence>
<dbReference type="AlphaFoldDB" id="A0A835YLK2"/>
<dbReference type="OrthoDB" id="27073at2759"/>
<dbReference type="Pfam" id="PF00888">
    <property type="entry name" value="Cullin"/>
    <property type="match status" value="1"/>
</dbReference>
<dbReference type="Proteomes" id="UP000664859">
    <property type="component" value="Unassembled WGS sequence"/>
</dbReference>
<dbReference type="GO" id="GO:0006511">
    <property type="term" value="P:ubiquitin-dependent protein catabolic process"/>
    <property type="evidence" value="ECO:0007669"/>
    <property type="project" value="InterPro"/>
</dbReference>
<dbReference type="Pfam" id="PF10557">
    <property type="entry name" value="Cullin_Nedd8"/>
    <property type="match status" value="1"/>
</dbReference>
<dbReference type="SUPFAM" id="SSF46785">
    <property type="entry name" value="Winged helix' DNA-binding domain"/>
    <property type="match status" value="1"/>
</dbReference>
<dbReference type="Gene3D" id="1.20.1310.10">
    <property type="entry name" value="Cullin Repeats"/>
    <property type="match status" value="4"/>
</dbReference>
<proteinExistence type="inferred from homology"/>
<dbReference type="EMBL" id="JAFCMP010000531">
    <property type="protein sequence ID" value="KAG5176916.1"/>
    <property type="molecule type" value="Genomic_DNA"/>
</dbReference>
<gene>
    <name evidence="7" type="ORF">JKP88DRAFT_202693</name>
</gene>
<dbReference type="FunFam" id="1.10.10.10:FF:000503">
    <property type="entry name" value="Cullin-1"/>
    <property type="match status" value="1"/>
</dbReference>
<dbReference type="InterPro" id="IPR036390">
    <property type="entry name" value="WH_DNA-bd_sf"/>
</dbReference>
<comment type="similarity">
    <text evidence="1 4 5">Belongs to the cullin family.</text>
</comment>
<dbReference type="Gene3D" id="1.10.10.10">
    <property type="entry name" value="Winged helix-like DNA-binding domain superfamily/Winged helix DNA-binding domain"/>
    <property type="match status" value="1"/>
</dbReference>
<dbReference type="InterPro" id="IPR059120">
    <property type="entry name" value="Cullin-like_AB"/>
</dbReference>
<feature type="domain" description="Cullin family profile" evidence="6">
    <location>
        <begin position="392"/>
        <end position="624"/>
    </location>
</feature>
<evidence type="ECO:0000256" key="4">
    <source>
        <dbReference type="PROSITE-ProRule" id="PRU00330"/>
    </source>
</evidence>
<dbReference type="InterPro" id="IPR001373">
    <property type="entry name" value="Cullin_N"/>
</dbReference>
<dbReference type="InterPro" id="IPR016158">
    <property type="entry name" value="Cullin_homology"/>
</dbReference>
<dbReference type="SUPFAM" id="SSF75632">
    <property type="entry name" value="Cullin homology domain"/>
    <property type="match status" value="1"/>
</dbReference>
<dbReference type="InterPro" id="IPR036317">
    <property type="entry name" value="Cullin_homology_sf"/>
</dbReference>
<organism evidence="7 8">
    <name type="scientific">Tribonema minus</name>
    <dbReference type="NCBI Taxonomy" id="303371"/>
    <lineage>
        <taxon>Eukaryota</taxon>
        <taxon>Sar</taxon>
        <taxon>Stramenopiles</taxon>
        <taxon>Ochrophyta</taxon>
        <taxon>PX clade</taxon>
        <taxon>Xanthophyceae</taxon>
        <taxon>Tribonematales</taxon>
        <taxon>Tribonemataceae</taxon>
        <taxon>Tribonema</taxon>
    </lineage>
</organism>
<protein>
    <submittedName>
        <fullName evidence="7">Cullin</fullName>
    </submittedName>
</protein>
<dbReference type="PANTHER" id="PTHR11932">
    <property type="entry name" value="CULLIN"/>
    <property type="match status" value="1"/>
</dbReference>
<dbReference type="InterPro" id="IPR016159">
    <property type="entry name" value="Cullin_repeat-like_dom_sf"/>
</dbReference>
<evidence type="ECO:0000259" key="6">
    <source>
        <dbReference type="PROSITE" id="PS50069"/>
    </source>
</evidence>
<keyword evidence="3" id="KW-0832">Ubl conjugation</keyword>
<dbReference type="Gene3D" id="3.30.230.130">
    <property type="entry name" value="Cullin, Chain C, Domain 2"/>
    <property type="match status" value="1"/>
</dbReference>
<comment type="caution">
    <text evidence="7">The sequence shown here is derived from an EMBL/GenBank/DDBJ whole genome shotgun (WGS) entry which is preliminary data.</text>
</comment>
<dbReference type="InterPro" id="IPR016157">
    <property type="entry name" value="Cullin_CS"/>
</dbReference>
<evidence type="ECO:0000256" key="2">
    <source>
        <dbReference type="ARBA" id="ARBA00022499"/>
    </source>
</evidence>
<dbReference type="Pfam" id="PF26557">
    <property type="entry name" value="Cullin_AB"/>
    <property type="match status" value="1"/>
</dbReference>
<dbReference type="InterPro" id="IPR019559">
    <property type="entry name" value="Cullin_neddylation_domain"/>
</dbReference>
<dbReference type="PROSITE" id="PS50069">
    <property type="entry name" value="CULLIN_2"/>
    <property type="match status" value="1"/>
</dbReference>
<dbReference type="GO" id="GO:0031461">
    <property type="term" value="C:cullin-RING ubiquitin ligase complex"/>
    <property type="evidence" value="ECO:0007669"/>
    <property type="project" value="InterPro"/>
</dbReference>
<dbReference type="FunFam" id="1.20.1310.10:FF:000002">
    <property type="entry name" value="cullin-3 isoform X1"/>
    <property type="match status" value="1"/>
</dbReference>
<reference evidence="7" key="1">
    <citation type="submission" date="2021-02" db="EMBL/GenBank/DDBJ databases">
        <title>First Annotated Genome of the Yellow-green Alga Tribonema minus.</title>
        <authorList>
            <person name="Mahan K.M."/>
        </authorList>
    </citation>
    <scope>NUCLEOTIDE SEQUENCE</scope>
    <source>
        <strain evidence="7">UTEX B ZZ1240</strain>
    </source>
</reference>
<dbReference type="InterPro" id="IPR036388">
    <property type="entry name" value="WH-like_DNA-bd_sf"/>
</dbReference>
<dbReference type="SMART" id="SM00182">
    <property type="entry name" value="CULLIN"/>
    <property type="match status" value="1"/>
</dbReference>
<name>A0A835YLK2_9STRA</name>
<dbReference type="InterPro" id="IPR045093">
    <property type="entry name" value="Cullin"/>
</dbReference>
<dbReference type="SMART" id="SM00884">
    <property type="entry name" value="Cullin_Nedd8"/>
    <property type="match status" value="1"/>
</dbReference>
<evidence type="ECO:0000256" key="5">
    <source>
        <dbReference type="RuleBase" id="RU003829"/>
    </source>
</evidence>
<keyword evidence="8" id="KW-1185">Reference proteome</keyword>
<dbReference type="PROSITE" id="PS01256">
    <property type="entry name" value="CULLIN_1"/>
    <property type="match status" value="1"/>
</dbReference>
<dbReference type="SUPFAM" id="SSF74788">
    <property type="entry name" value="Cullin repeat-like"/>
    <property type="match status" value="1"/>
</dbReference>
<sequence length="747" mass="85632">MAAPSSIQSRVIYLEDGWGEIKGKAIDELEKLLNTGFEKKTTKLFGPRQYVDIYTTCYNMCTQRSPYNWSEHLYQRHGEVISAYLTGTVVPALRNKHGEFLLKELVRRWSNHKIMNDWMMKFFMYLDRYYVKHHNLPTLSEAGLKHFKTLVYDVVKGNAVRAMLDVINSEREGAVIDRPLLGACVDLFESMGMGTLEAYTADFEEAMLDNTREYYARKSQQWVEGDSTPDYLIKAEAALDCERARVGHYLNAATEPKLLRVCDREMLEKHQTELLEKEGSGCRVLLANDKSEDLSRMFRLFSRIPQGLQPMANIVREHITAAGNDVIVRREERIEGGEKDSNQDPTVVKELLALHDKYMAVVTEQFGGNSLLQKALKDAFVEFVNRDVGKFKNADLMSNFCDRILKTGGERLSEGEVEEYLGKVVQLFSYLTDKDLFAEMYRQQLAKRLLNQRSASDDAERLMIGKLKLKCGSQFTSKMEGMMNDLAIGVDHAAEFETHYKGRAPELGLKSDFNVQVLTTGYWPSYKPLDVALPADMQKCMQVFKDYYDQKHNKRRLAWMHSLGNVSVKATYPKGKTYDLQVTTLQACALMVFSTETEMLPLDAVTQRLNVPEEVCKRILHSLSCGKFKVLSREGEGATIKNTDKFGFNLKFTCPMRKIRIPMASLEESHNPKRVEEDRTIAIEAAIVRIMKARKALGHQQLVAEVLSQLSFFRPNPKVIKRRIEALIEREYLERDPDTPNTYRYLA</sequence>
<evidence type="ECO:0000313" key="7">
    <source>
        <dbReference type="EMBL" id="KAG5176916.1"/>
    </source>
</evidence>